<dbReference type="EMBL" id="BDQF01000011">
    <property type="protein sequence ID" value="GAW81339.1"/>
    <property type="molecule type" value="Genomic_DNA"/>
</dbReference>
<dbReference type="GO" id="GO:0016887">
    <property type="term" value="F:ATP hydrolysis activity"/>
    <property type="evidence" value="ECO:0007669"/>
    <property type="project" value="InterPro"/>
</dbReference>
<gene>
    <name evidence="4" type="ORF">PGO_100960</name>
</gene>
<keyword evidence="3" id="KW-0067">ATP-binding</keyword>
<organism evidence="4 5">
    <name type="scientific">Plasmodium gonderi</name>
    <dbReference type="NCBI Taxonomy" id="77519"/>
    <lineage>
        <taxon>Eukaryota</taxon>
        <taxon>Sar</taxon>
        <taxon>Alveolata</taxon>
        <taxon>Apicomplexa</taxon>
        <taxon>Aconoidasida</taxon>
        <taxon>Haemosporida</taxon>
        <taxon>Plasmodiidae</taxon>
        <taxon>Plasmodium</taxon>
        <taxon>Plasmodium (Plasmodium)</taxon>
    </lineage>
</organism>
<proteinExistence type="inferred from homology"/>
<evidence type="ECO:0000313" key="5">
    <source>
        <dbReference type="Proteomes" id="UP000195521"/>
    </source>
</evidence>
<keyword evidence="2" id="KW-0547">Nucleotide-binding</keyword>
<keyword evidence="5" id="KW-1185">Reference proteome</keyword>
<dbReference type="GO" id="GO:0005524">
    <property type="term" value="F:ATP binding"/>
    <property type="evidence" value="ECO:0007669"/>
    <property type="project" value="UniProtKB-KW"/>
</dbReference>
<evidence type="ECO:0000256" key="3">
    <source>
        <dbReference type="ARBA" id="ARBA00022840"/>
    </source>
</evidence>
<evidence type="ECO:0000256" key="2">
    <source>
        <dbReference type="ARBA" id="ARBA00022741"/>
    </source>
</evidence>
<dbReference type="OrthoDB" id="548867at2759"/>
<dbReference type="Gene3D" id="3.40.50.300">
    <property type="entry name" value="P-loop containing nucleotide triphosphate hydrolases"/>
    <property type="match status" value="1"/>
</dbReference>
<dbReference type="PANTHER" id="PTHR12169">
    <property type="entry name" value="ATPASE N2B"/>
    <property type="match status" value="1"/>
</dbReference>
<evidence type="ECO:0000313" key="4">
    <source>
        <dbReference type="EMBL" id="GAW81339.1"/>
    </source>
</evidence>
<dbReference type="OMA" id="IHYHNFM"/>
<comment type="similarity">
    <text evidence="1">Belongs to the AFG1 ATPase family.</text>
</comment>
<dbReference type="InterPro" id="IPR005654">
    <property type="entry name" value="ATPase_AFG1-like"/>
</dbReference>
<comment type="caution">
    <text evidence="4">The sequence shown here is derived from an EMBL/GenBank/DDBJ whole genome shotgun (WGS) entry which is preliminary data.</text>
</comment>
<protein>
    <recommendedName>
        <fullName evidence="6">Nucleotide binding protein</fullName>
    </recommendedName>
</protein>
<accession>A0A1Y1JFM3</accession>
<dbReference type="NCBIfam" id="NF040713">
    <property type="entry name" value="ZapE"/>
    <property type="match status" value="1"/>
</dbReference>
<dbReference type="GO" id="GO:0005739">
    <property type="term" value="C:mitochondrion"/>
    <property type="evidence" value="ECO:0007669"/>
    <property type="project" value="TreeGrafter"/>
</dbReference>
<dbReference type="PANTHER" id="PTHR12169:SF6">
    <property type="entry name" value="AFG1-LIKE ATPASE"/>
    <property type="match status" value="1"/>
</dbReference>
<evidence type="ECO:0000256" key="1">
    <source>
        <dbReference type="ARBA" id="ARBA00010322"/>
    </source>
</evidence>
<dbReference type="RefSeq" id="XP_028543928.1">
    <property type="nucleotide sequence ID" value="XM_028688127.1"/>
</dbReference>
<dbReference type="GeneID" id="39748061"/>
<sequence>MNSLVNSRGGIKSLGPFRATLSHHRQLFLKFQQEAQFSLFNNEEKKPKINSSHISSNTNFIELYHNLVKTNKIERDPFQYKLVLILQSFENNLNSYYNNVEKNLAKKETPKKKFFSSFFGMKNIIQEKDKEGNNQVIDEEENVEEFADERELENFENSDNFFIYEGNRNNAEVENRLKYSSIQNEEYYLSNNNMLIEEENIKYIRGLYVYGSVGRGKTYFLNLLFDRIKLGKLKMHYHNFMQEIHKCFHEEKLNNSEDAIKSLSIKMSKKYKLIFIDEFQVVHISDAMVIKSLFNHLFYRGTVLLCSSNRNPIHLYHNGLNRERFIPFIKLLFKFNYIFEINKYHDFRLRNNDTDNQIYNIPTKKFEDIKNICTDMYCKMNNKDMNHVREIEKFNEKLSVSDFKKCIVPYSLNNYAIFSFQELCGQNISIEEFNAISKKNHTLFIYNIEKMNEESKGNEMRRYILLIDILYEKNTKVFFFSNIPIFQIFQITSIISYFQTLIERMKKKYDSFNSLKKSLNEYLKSESFNKEIFINIVLHFGMDKEIGKKIFDAINFNINKEYIPIEYLRHILAFHITNYEVDVKKHLKYVEDKNVKLEPIPYMLFDENEIDTSQENSFASMRTLSRMKHMSTVAYLEKHKKIYEHNK</sequence>
<evidence type="ECO:0008006" key="6">
    <source>
        <dbReference type="Google" id="ProtNLM"/>
    </source>
</evidence>
<reference evidence="5" key="1">
    <citation type="submission" date="2017-04" db="EMBL/GenBank/DDBJ databases">
        <title>Plasmodium gonderi genome.</title>
        <authorList>
            <person name="Arisue N."/>
            <person name="Honma H."/>
            <person name="Kawai S."/>
            <person name="Tougan T."/>
            <person name="Tanabe K."/>
            <person name="Horii T."/>
        </authorList>
    </citation>
    <scope>NUCLEOTIDE SEQUENCE [LARGE SCALE GENOMIC DNA]</scope>
    <source>
        <strain evidence="5">ATCC 30045</strain>
    </source>
</reference>
<name>A0A1Y1JFM3_PLAGO</name>
<dbReference type="InterPro" id="IPR027417">
    <property type="entry name" value="P-loop_NTPase"/>
</dbReference>
<dbReference type="Proteomes" id="UP000195521">
    <property type="component" value="Unassembled WGS sequence"/>
</dbReference>
<dbReference type="Pfam" id="PF03969">
    <property type="entry name" value="AFG1_ATPase"/>
    <property type="match status" value="1"/>
</dbReference>
<dbReference type="SUPFAM" id="SSF52540">
    <property type="entry name" value="P-loop containing nucleoside triphosphate hydrolases"/>
    <property type="match status" value="1"/>
</dbReference>
<dbReference type="AlphaFoldDB" id="A0A1Y1JFM3"/>